<dbReference type="Gene3D" id="3.40.50.2000">
    <property type="entry name" value="Glycogen Phosphorylase B"/>
    <property type="match status" value="1"/>
</dbReference>
<protein>
    <submittedName>
        <fullName evidence="2">Glycosyltransferase</fullName>
    </submittedName>
</protein>
<gene>
    <name evidence="2" type="ORF">RM190_17390</name>
</gene>
<evidence type="ECO:0000259" key="1">
    <source>
        <dbReference type="Pfam" id="PF04101"/>
    </source>
</evidence>
<evidence type="ECO:0000313" key="2">
    <source>
        <dbReference type="EMBL" id="MDT1063650.1"/>
    </source>
</evidence>
<dbReference type="RefSeq" id="WP_311760741.1">
    <property type="nucleotide sequence ID" value="NZ_JAVRQI010000014.1"/>
</dbReference>
<dbReference type="Proteomes" id="UP001251085">
    <property type="component" value="Unassembled WGS sequence"/>
</dbReference>
<dbReference type="Pfam" id="PF04101">
    <property type="entry name" value="Glyco_tran_28_C"/>
    <property type="match status" value="1"/>
</dbReference>
<organism evidence="2 3">
    <name type="scientific">Paracoccus broussonetiae</name>
    <dbReference type="NCBI Taxonomy" id="3075834"/>
    <lineage>
        <taxon>Bacteria</taxon>
        <taxon>Pseudomonadati</taxon>
        <taxon>Pseudomonadota</taxon>
        <taxon>Alphaproteobacteria</taxon>
        <taxon>Rhodobacterales</taxon>
        <taxon>Paracoccaceae</taxon>
        <taxon>Paracoccus</taxon>
    </lineage>
</organism>
<dbReference type="PANTHER" id="PTHR21015:SF28">
    <property type="entry name" value="SLL1722 PROTEIN"/>
    <property type="match status" value="1"/>
</dbReference>
<sequence>MRVMFYVQHLLGIGHLARASRIAEALAADGAQVTVVTGGLPVPGFPAAGIAHLALPAMAVGQEGFGDLVDAEGRAVDDTFREHRRALLLDAFAALDPDVLLIEAFPFGRRQVRFELLPLIRVARDRANPPLILSSVRDILQANRKPGRDEETVAALADFDAVLVHGDPAFSRIEESFPLAARIAPKLRYTGLVTPPPPAAADERHDIVLSAGGGAVGADLIRCAMQARALLPLDLNWCVLTGPNLPQPEFEAFSALASDRLAVHRFRANLAGLMASARVSVSQAGYNTVGDVLRAGCEAVLVPFASGGETEQTLRAEKLAARGLALVLPERGLTPEALADAIRIALGRSGRARPALDLDGASTSARILREMQQARISGSIRSGAPTHPVP</sequence>
<dbReference type="EMBL" id="JAVRQI010000014">
    <property type="protein sequence ID" value="MDT1063650.1"/>
    <property type="molecule type" value="Genomic_DNA"/>
</dbReference>
<keyword evidence="3" id="KW-1185">Reference proteome</keyword>
<dbReference type="InterPro" id="IPR007235">
    <property type="entry name" value="Glyco_trans_28_C"/>
</dbReference>
<proteinExistence type="predicted"/>
<reference evidence="3" key="1">
    <citation type="submission" date="2023-07" db="EMBL/GenBank/DDBJ databases">
        <title>Characterization of two Paracoccaceae strains isolated from Phycosphere and proposal of Xinfangfangia lacusdiani sp. nov.</title>
        <authorList>
            <person name="Deng Y."/>
            <person name="Zhang Y.Q."/>
        </authorList>
    </citation>
    <scope>NUCLEOTIDE SEQUENCE [LARGE SCALE GENOMIC DNA]</scope>
    <source>
        <strain evidence="3">CPCC 101403</strain>
    </source>
</reference>
<comment type="caution">
    <text evidence="2">The sequence shown here is derived from an EMBL/GenBank/DDBJ whole genome shotgun (WGS) entry which is preliminary data.</text>
</comment>
<name>A0ABU3EJS2_9RHOB</name>
<feature type="domain" description="Glycosyl transferase family 28 C-terminal" evidence="1">
    <location>
        <begin position="213"/>
        <end position="343"/>
    </location>
</feature>
<accession>A0ABU3EJS2</accession>
<dbReference type="SUPFAM" id="SSF53756">
    <property type="entry name" value="UDP-Glycosyltransferase/glycogen phosphorylase"/>
    <property type="match status" value="1"/>
</dbReference>
<dbReference type="PANTHER" id="PTHR21015">
    <property type="entry name" value="UDP-N-ACETYLGLUCOSAMINE--N-ACETYLMURAMYL-(PENTAPEPTIDE) PYROPHOSPHORYL-UNDECAPRENOL N-ACETYLGLUCOSAMINE TRANSFERASE 1"/>
    <property type="match status" value="1"/>
</dbReference>
<evidence type="ECO:0000313" key="3">
    <source>
        <dbReference type="Proteomes" id="UP001251085"/>
    </source>
</evidence>